<reference evidence="3" key="1">
    <citation type="submission" date="2014-11" db="EMBL/GenBank/DDBJ databases">
        <authorList>
            <person name="Otto D Thomas"/>
            <person name="Naeem Raeece"/>
        </authorList>
    </citation>
    <scope>NUCLEOTIDE SEQUENCE</scope>
</reference>
<dbReference type="EMBL" id="CDMZ01000531">
    <property type="protein sequence ID" value="CEM16284.1"/>
    <property type="molecule type" value="Genomic_DNA"/>
</dbReference>
<feature type="transmembrane region" description="Helical" evidence="2">
    <location>
        <begin position="73"/>
        <end position="96"/>
    </location>
</feature>
<proteinExistence type="predicted"/>
<keyword evidence="2" id="KW-0472">Membrane</keyword>
<protein>
    <submittedName>
        <fullName evidence="3">Uncharacterized protein</fullName>
    </submittedName>
</protein>
<feature type="compositionally biased region" description="Low complexity" evidence="1">
    <location>
        <begin position="209"/>
        <end position="245"/>
    </location>
</feature>
<feature type="region of interest" description="Disordered" evidence="1">
    <location>
        <begin position="187"/>
        <end position="248"/>
    </location>
</feature>
<gene>
    <name evidence="3" type="ORF">Cvel_18088</name>
</gene>
<name>A0A0G4FPF8_9ALVE</name>
<dbReference type="VEuPathDB" id="CryptoDB:Cvel_18088"/>
<dbReference type="AlphaFoldDB" id="A0A0G4FPF8"/>
<organism evidence="3">
    <name type="scientific">Chromera velia CCMP2878</name>
    <dbReference type="NCBI Taxonomy" id="1169474"/>
    <lineage>
        <taxon>Eukaryota</taxon>
        <taxon>Sar</taxon>
        <taxon>Alveolata</taxon>
        <taxon>Colpodellida</taxon>
        <taxon>Chromeraceae</taxon>
        <taxon>Chromera</taxon>
    </lineage>
</organism>
<feature type="region of interest" description="Disordered" evidence="1">
    <location>
        <begin position="260"/>
        <end position="279"/>
    </location>
</feature>
<keyword evidence="2" id="KW-1133">Transmembrane helix</keyword>
<accession>A0A0G4FPF8</accession>
<feature type="region of interest" description="Disordered" evidence="1">
    <location>
        <begin position="331"/>
        <end position="352"/>
    </location>
</feature>
<feature type="compositionally biased region" description="Basic and acidic residues" evidence="1">
    <location>
        <begin position="261"/>
        <end position="279"/>
    </location>
</feature>
<evidence type="ECO:0000313" key="3">
    <source>
        <dbReference type="EMBL" id="CEM16284.1"/>
    </source>
</evidence>
<evidence type="ECO:0000256" key="1">
    <source>
        <dbReference type="SAM" id="MobiDB-lite"/>
    </source>
</evidence>
<keyword evidence="2" id="KW-0812">Transmembrane</keyword>
<dbReference type="PhylomeDB" id="A0A0G4FPF8"/>
<evidence type="ECO:0000256" key="2">
    <source>
        <dbReference type="SAM" id="Phobius"/>
    </source>
</evidence>
<feature type="compositionally biased region" description="Basic and acidic residues" evidence="1">
    <location>
        <begin position="187"/>
        <end position="197"/>
    </location>
</feature>
<sequence length="374" mass="41863">MRSSIPTERVGEDRIEKAGLVPRLSFEWTSCDKCYNACVKTFKSSVFGDKNKVVDVIRLCNKGLSPDLQKETAWATFESFVTLITAITFVGVVLSLSFKEKYFAYKELLADLKSQSLEPADFVIGVNSSDTSVKKREIEVSKYHKDGAHDSTSGSSGASLEQLIVATDLSRDIRSMDPERVQMLTDFSRKWSEKMKGSDSGNIRRSNNRKNQQQRQQQSHQGQQQSDDKQQSQSSQSSGQKGGQSLSKADINSIASTMLKMQEDKKEGDSSRETAKMTREKVRMAVTSCEAETNEAIRYGGGFVDMVFEQPPTWIQSLPIVEYSDAELEEDAPAVEGRTDTEETEEGQQGERRIFDMSNPADQEAWMAHFANCI</sequence>